<dbReference type="InterPro" id="IPR027843">
    <property type="entry name" value="DUF4440"/>
</dbReference>
<dbReference type="Pfam" id="PF14534">
    <property type="entry name" value="DUF4440"/>
    <property type="match status" value="1"/>
</dbReference>
<dbReference type="EMBL" id="JALHAT010000045">
    <property type="protein sequence ID" value="MCJ1962563.1"/>
    <property type="molecule type" value="Genomic_DNA"/>
</dbReference>
<name>A0ABT0AH85_9SPHN</name>
<evidence type="ECO:0000256" key="1">
    <source>
        <dbReference type="SAM" id="MobiDB-lite"/>
    </source>
</evidence>
<protein>
    <submittedName>
        <fullName evidence="4">Nuclear transport factor 2 family protein</fullName>
    </submittedName>
</protein>
<dbReference type="Proteomes" id="UP001162802">
    <property type="component" value="Unassembled WGS sequence"/>
</dbReference>
<evidence type="ECO:0000313" key="4">
    <source>
        <dbReference type="EMBL" id="MCJ1962563.1"/>
    </source>
</evidence>
<sequence>MPLLSVKSLLASCALLGLAVPAGASLAATTPDAPVLQADTARAELQLRYDELRQAMEQRSAPDIEALLAPGFTSTELSGRTLDAKAMIAELQGAPADTDRDTRTTIKALTLDGNEARVRQTMTASAKVRGHAMEMIALAEDTWVHGEGGWKLKTTTSQEMTVTQDGKVIRQARLDDAPEPLRETPPPRAVAIAGPQMEGR</sequence>
<feature type="region of interest" description="Disordered" evidence="1">
    <location>
        <begin position="176"/>
        <end position="200"/>
    </location>
</feature>
<reference evidence="4" key="1">
    <citation type="submission" date="2022-03" db="EMBL/GenBank/DDBJ databases">
        <title>Identification of a novel bacterium isolated from mangrove sediments.</title>
        <authorList>
            <person name="Pan X."/>
        </authorList>
    </citation>
    <scope>NUCLEOTIDE SEQUENCE</scope>
    <source>
        <strain evidence="4">B2637</strain>
    </source>
</reference>
<feature type="chain" id="PRO_5046152474" evidence="2">
    <location>
        <begin position="25"/>
        <end position="200"/>
    </location>
</feature>
<organism evidence="4 5">
    <name type="scientific">Novosphingobium mangrovi</name>
    <name type="common">ex Hu et al. 2023</name>
    <dbReference type="NCBI Taxonomy" id="2930094"/>
    <lineage>
        <taxon>Bacteria</taxon>
        <taxon>Pseudomonadati</taxon>
        <taxon>Pseudomonadota</taxon>
        <taxon>Alphaproteobacteria</taxon>
        <taxon>Sphingomonadales</taxon>
        <taxon>Sphingomonadaceae</taxon>
        <taxon>Novosphingobium</taxon>
    </lineage>
</organism>
<feature type="domain" description="DUF4440" evidence="3">
    <location>
        <begin position="49"/>
        <end position="152"/>
    </location>
</feature>
<dbReference type="RefSeq" id="WP_243802604.1">
    <property type="nucleotide sequence ID" value="NZ_JALHAT010000045.1"/>
</dbReference>
<dbReference type="InterPro" id="IPR032710">
    <property type="entry name" value="NTF2-like_dom_sf"/>
</dbReference>
<comment type="caution">
    <text evidence="4">The sequence shown here is derived from an EMBL/GenBank/DDBJ whole genome shotgun (WGS) entry which is preliminary data.</text>
</comment>
<proteinExistence type="predicted"/>
<dbReference type="Gene3D" id="3.10.450.50">
    <property type="match status" value="1"/>
</dbReference>
<keyword evidence="5" id="KW-1185">Reference proteome</keyword>
<dbReference type="SUPFAM" id="SSF54427">
    <property type="entry name" value="NTF2-like"/>
    <property type="match status" value="1"/>
</dbReference>
<keyword evidence="2" id="KW-0732">Signal</keyword>
<feature type="signal peptide" evidence="2">
    <location>
        <begin position="1"/>
        <end position="24"/>
    </location>
</feature>
<evidence type="ECO:0000259" key="3">
    <source>
        <dbReference type="Pfam" id="PF14534"/>
    </source>
</evidence>
<evidence type="ECO:0000256" key="2">
    <source>
        <dbReference type="SAM" id="SignalP"/>
    </source>
</evidence>
<evidence type="ECO:0000313" key="5">
    <source>
        <dbReference type="Proteomes" id="UP001162802"/>
    </source>
</evidence>
<accession>A0ABT0AH85</accession>
<gene>
    <name evidence="4" type="ORF">MTR65_17870</name>
</gene>